<dbReference type="Gene3D" id="3.10.20.70">
    <property type="entry name" value="Glutamine synthetase, N-terminal domain"/>
    <property type="match status" value="1"/>
</dbReference>
<dbReference type="EMBL" id="DS754779">
    <property type="protein sequence ID" value="EEC08267.1"/>
    <property type="molecule type" value="Genomic_DNA"/>
</dbReference>
<dbReference type="VEuPathDB" id="VectorBase:ISCP_036688"/>
<evidence type="ECO:0000256" key="5">
    <source>
        <dbReference type="ARBA" id="ARBA00022598"/>
    </source>
</evidence>
<evidence type="ECO:0000259" key="11">
    <source>
        <dbReference type="PROSITE" id="PS51986"/>
    </source>
</evidence>
<dbReference type="GO" id="GO:0005737">
    <property type="term" value="C:cytoplasm"/>
    <property type="evidence" value="ECO:0000318"/>
    <property type="project" value="GO_Central"/>
</dbReference>
<dbReference type="FunFam" id="3.10.20.70:FF:000004">
    <property type="entry name" value="Glutamine synthetase"/>
    <property type="match status" value="1"/>
</dbReference>
<dbReference type="VEuPathDB" id="VectorBase:ISCW018771"/>
<organism>
    <name type="scientific">Ixodes scapularis</name>
    <name type="common">Black-legged tick</name>
    <name type="synonym">Deer tick</name>
    <dbReference type="NCBI Taxonomy" id="6945"/>
    <lineage>
        <taxon>Eukaryota</taxon>
        <taxon>Metazoa</taxon>
        <taxon>Ecdysozoa</taxon>
        <taxon>Arthropoda</taxon>
        <taxon>Chelicerata</taxon>
        <taxon>Arachnida</taxon>
        <taxon>Acari</taxon>
        <taxon>Parasitiformes</taxon>
        <taxon>Ixodida</taxon>
        <taxon>Ixodoidea</taxon>
        <taxon>Ixodidae</taxon>
        <taxon>Ixodinae</taxon>
        <taxon>Ixodes</taxon>
    </lineage>
</organism>
<dbReference type="SUPFAM" id="SSF54368">
    <property type="entry name" value="Glutamine synthetase, N-terminal domain"/>
    <property type="match status" value="1"/>
</dbReference>
<feature type="compositionally biased region" description="Basic and acidic residues" evidence="10">
    <location>
        <begin position="327"/>
        <end position="350"/>
    </location>
</feature>
<dbReference type="GO" id="GO:0005524">
    <property type="term" value="F:ATP binding"/>
    <property type="evidence" value="ECO:0007669"/>
    <property type="project" value="UniProtKB-KW"/>
</dbReference>
<evidence type="ECO:0000259" key="12">
    <source>
        <dbReference type="PROSITE" id="PS51987"/>
    </source>
</evidence>
<dbReference type="InterPro" id="IPR014746">
    <property type="entry name" value="Gln_synth/guanido_kin_cat_dom"/>
</dbReference>
<evidence type="ECO:0000256" key="2">
    <source>
        <dbReference type="ARBA" id="ARBA00009897"/>
    </source>
</evidence>
<dbReference type="PANTHER" id="PTHR20852">
    <property type="entry name" value="GLUTAMINE SYNTHETASE"/>
    <property type="match status" value="1"/>
</dbReference>
<dbReference type="EnsemblMetazoa" id="ISCW018771-RA">
    <property type="protein sequence ID" value="ISCW018771-PA"/>
    <property type="gene ID" value="ISCW018771"/>
</dbReference>
<dbReference type="EC" id="6.3.1.2" evidence="3"/>
<evidence type="ECO:0000256" key="1">
    <source>
        <dbReference type="ARBA" id="ARBA00004496"/>
    </source>
</evidence>
<dbReference type="Gene3D" id="3.30.590.10">
    <property type="entry name" value="Glutamine synthetase/guanido kinase, catalytic domain"/>
    <property type="match status" value="2"/>
</dbReference>
<reference evidence="14" key="2">
    <citation type="submission" date="2020-05" db="UniProtKB">
        <authorList>
            <consortium name="EnsemblMetazoa"/>
        </authorList>
    </citation>
    <scope>IDENTIFICATION</scope>
    <source>
        <strain evidence="14">wikel</strain>
    </source>
</reference>
<gene>
    <name evidence="13" type="ORF">IscW_ISCW018771</name>
</gene>
<evidence type="ECO:0007829" key="16">
    <source>
        <dbReference type="PeptideAtlas" id="B7PNU5"/>
    </source>
</evidence>
<sequence length="405" mass="44959">MASSALRKSSRAIITIVRNQQRGVLPAVSACGFKTSAASLTADDARLTDLAGKPTLFQYLDLPQPSDKSLCTYIWIDGTGEHLRAKTRTINFVPKTAEELPMWNYDGSSTYQALGSNSDVFLKPAAVFPDPFLRGGNRLVMCETYRPDHTPTETNHRHKCAQTMEKAKAEEPWFGIEQEYTFLDAGGKPFGWPQNGFPGPQGPYYCGVGAGKVVGRDVVEAHYRACLYSGINITGTNAEVMPSQTFVYIYPVSLHLLSPSVWKFENTLPVEFPSSFAQTVMHCCLSRNVGVTCDPSHIQTDENLREPDMGAIEAAIERLSKHHKRHIEAYDPKQGRDNERRLTGHHETSSIHDFSSGVANRGCSVRIPRAVAEQNKGYLEDRRPSSNMDPYKVTEVLVRTCVLGE</sequence>
<dbReference type="HOGENOM" id="CLU_036762_1_1_1"/>
<dbReference type="Pfam" id="PF03951">
    <property type="entry name" value="Gln-synt_N"/>
    <property type="match status" value="1"/>
</dbReference>
<evidence type="ECO:0000313" key="15">
    <source>
        <dbReference type="Proteomes" id="UP000001555"/>
    </source>
</evidence>
<dbReference type="InterPro" id="IPR050292">
    <property type="entry name" value="Glutamine_Synthetase"/>
</dbReference>
<dbReference type="PROSITE" id="PS51987">
    <property type="entry name" value="GS_CATALYTIC"/>
    <property type="match status" value="1"/>
</dbReference>
<dbReference type="GO" id="GO:0004356">
    <property type="term" value="F:glutamine synthetase activity"/>
    <property type="evidence" value="ECO:0000318"/>
    <property type="project" value="GO_Central"/>
</dbReference>
<keyword evidence="7" id="KW-0067">ATP-binding</keyword>
<comment type="subcellular location">
    <subcellularLocation>
        <location evidence="1">Cytoplasm</location>
    </subcellularLocation>
</comment>
<protein>
    <recommendedName>
        <fullName evidence="3">glutamine synthetase</fullName>
        <ecNumber evidence="3">6.3.1.2</ecNumber>
    </recommendedName>
</protein>
<keyword evidence="16" id="KW-1267">Proteomics identification</keyword>
<dbReference type="PaxDb" id="6945-B7PNU5"/>
<evidence type="ECO:0000313" key="14">
    <source>
        <dbReference type="EnsemblMetazoa" id="ISCW018771-PA"/>
    </source>
</evidence>
<evidence type="ECO:0000256" key="8">
    <source>
        <dbReference type="ARBA" id="ARBA00049436"/>
    </source>
</evidence>
<proteinExistence type="evidence at protein level"/>
<dbReference type="VEuPathDB" id="VectorBase:ISCI018771"/>
<dbReference type="SMART" id="SM01230">
    <property type="entry name" value="Gln-synt_C"/>
    <property type="match status" value="1"/>
</dbReference>
<dbReference type="InterPro" id="IPR008146">
    <property type="entry name" value="Gln_synth_cat_dom"/>
</dbReference>
<dbReference type="InParanoid" id="B7PNU5"/>
<dbReference type="FunCoup" id="B7PNU5">
    <property type="interactions" value="884"/>
</dbReference>
<dbReference type="EMBL" id="ABJB010202606">
    <property type="status" value="NOT_ANNOTATED_CDS"/>
    <property type="molecule type" value="Genomic_DNA"/>
</dbReference>
<evidence type="ECO:0000313" key="13">
    <source>
        <dbReference type="EMBL" id="EEC08267.1"/>
    </source>
</evidence>
<dbReference type="Proteomes" id="UP000001555">
    <property type="component" value="Unassembled WGS sequence"/>
</dbReference>
<evidence type="ECO:0000256" key="4">
    <source>
        <dbReference type="ARBA" id="ARBA00022490"/>
    </source>
</evidence>
<keyword evidence="15" id="KW-1185">Reference proteome</keyword>
<evidence type="ECO:0000256" key="6">
    <source>
        <dbReference type="ARBA" id="ARBA00022741"/>
    </source>
</evidence>
<keyword evidence="5 13" id="KW-0436">Ligase</keyword>
<dbReference type="FunFam" id="3.30.590.10:FF:000011">
    <property type="entry name" value="Glutamine synthetase"/>
    <property type="match status" value="1"/>
</dbReference>
<comment type="similarity">
    <text evidence="2 9">Belongs to the glutamine synthetase family.</text>
</comment>
<name>B7PNU5_IXOSC</name>
<dbReference type="EMBL" id="ABJB010388664">
    <property type="status" value="NOT_ANNOTATED_CDS"/>
    <property type="molecule type" value="Genomic_DNA"/>
</dbReference>
<dbReference type="PROSITE" id="PS00180">
    <property type="entry name" value="GLNA_1"/>
    <property type="match status" value="1"/>
</dbReference>
<dbReference type="InterPro" id="IPR027302">
    <property type="entry name" value="Gln_synth_N_conserv_site"/>
</dbReference>
<dbReference type="PANTHER" id="PTHR20852:SF57">
    <property type="entry name" value="GLUTAMINE SYNTHETASE 2 CYTOPLASMIC"/>
    <property type="match status" value="1"/>
</dbReference>
<dbReference type="STRING" id="6945.B7PNU5"/>
<dbReference type="InterPro" id="IPR008147">
    <property type="entry name" value="Gln_synt_N"/>
</dbReference>
<evidence type="ECO:0000256" key="7">
    <source>
        <dbReference type="ARBA" id="ARBA00022840"/>
    </source>
</evidence>
<dbReference type="OrthoDB" id="1936100at2759"/>
<dbReference type="SUPFAM" id="SSF55931">
    <property type="entry name" value="Glutamine synthetase/guanido kinase"/>
    <property type="match status" value="1"/>
</dbReference>
<dbReference type="PROSITE" id="PS51986">
    <property type="entry name" value="GS_BETA_GRASP"/>
    <property type="match status" value="1"/>
</dbReference>
<feature type="region of interest" description="Disordered" evidence="10">
    <location>
        <begin position="326"/>
        <end position="355"/>
    </location>
</feature>
<feature type="domain" description="GS catalytic" evidence="12">
    <location>
        <begin position="156"/>
        <end position="405"/>
    </location>
</feature>
<comment type="catalytic activity">
    <reaction evidence="8">
        <text>L-glutamate + NH4(+) + ATP = L-glutamine + ADP + phosphate + H(+)</text>
        <dbReference type="Rhea" id="RHEA:16169"/>
        <dbReference type="ChEBI" id="CHEBI:15378"/>
        <dbReference type="ChEBI" id="CHEBI:28938"/>
        <dbReference type="ChEBI" id="CHEBI:29985"/>
        <dbReference type="ChEBI" id="CHEBI:30616"/>
        <dbReference type="ChEBI" id="CHEBI:43474"/>
        <dbReference type="ChEBI" id="CHEBI:58359"/>
        <dbReference type="ChEBI" id="CHEBI:456216"/>
        <dbReference type="EC" id="6.3.1.2"/>
    </reaction>
</comment>
<keyword evidence="4" id="KW-0963">Cytoplasm</keyword>
<feature type="domain" description="GS beta-grasp" evidence="11">
    <location>
        <begin position="68"/>
        <end position="149"/>
    </location>
</feature>
<reference evidence="13 15" key="1">
    <citation type="submission" date="2008-03" db="EMBL/GenBank/DDBJ databases">
        <title>Annotation of Ixodes scapularis.</title>
        <authorList>
            <consortium name="Ixodes scapularis Genome Project Consortium"/>
            <person name="Caler E."/>
            <person name="Hannick L.I."/>
            <person name="Bidwell S."/>
            <person name="Joardar V."/>
            <person name="Thiagarajan M."/>
            <person name="Amedeo P."/>
            <person name="Galinsky K.J."/>
            <person name="Schobel S."/>
            <person name="Inman J."/>
            <person name="Hostetler J."/>
            <person name="Miller J."/>
            <person name="Hammond M."/>
            <person name="Megy K."/>
            <person name="Lawson D."/>
            <person name="Kodira C."/>
            <person name="Sutton G."/>
            <person name="Meyer J."/>
            <person name="Hill C.A."/>
            <person name="Birren B."/>
            <person name="Nene V."/>
            <person name="Collins F."/>
            <person name="Alarcon-Chaidez F."/>
            <person name="Wikel S."/>
            <person name="Strausberg R."/>
        </authorList>
    </citation>
    <scope>NUCLEOTIDE SEQUENCE [LARGE SCALE GENOMIC DNA]</scope>
    <source>
        <strain evidence="15">Wikel</strain>
        <strain evidence="13">Wikel colony</strain>
    </source>
</reference>
<dbReference type="InterPro" id="IPR036651">
    <property type="entry name" value="Gln_synt_N_sf"/>
</dbReference>
<evidence type="ECO:0000256" key="9">
    <source>
        <dbReference type="PROSITE-ProRule" id="PRU01330"/>
    </source>
</evidence>
<dbReference type="AlphaFoldDB" id="B7PNU5"/>
<keyword evidence="6" id="KW-0547">Nucleotide-binding</keyword>
<dbReference type="EMBL" id="ABJB010411666">
    <property type="status" value="NOT_ANNOTATED_CDS"/>
    <property type="molecule type" value="Genomic_DNA"/>
</dbReference>
<accession>B7PNU5</accession>
<dbReference type="EMBL" id="ABJB010459174">
    <property type="status" value="NOT_ANNOTATED_CDS"/>
    <property type="molecule type" value="Genomic_DNA"/>
</dbReference>
<dbReference type="GO" id="GO:0006542">
    <property type="term" value="P:glutamine biosynthetic process"/>
    <property type="evidence" value="ECO:0000318"/>
    <property type="project" value="GO_Central"/>
</dbReference>
<evidence type="ECO:0000256" key="10">
    <source>
        <dbReference type="SAM" id="MobiDB-lite"/>
    </source>
</evidence>
<evidence type="ECO:0000256" key="3">
    <source>
        <dbReference type="ARBA" id="ARBA00012937"/>
    </source>
</evidence>